<feature type="compositionally biased region" description="Low complexity" evidence="1">
    <location>
        <begin position="8"/>
        <end position="20"/>
    </location>
</feature>
<proteinExistence type="predicted"/>
<reference evidence="2 3" key="1">
    <citation type="submission" date="2017-07" db="EMBL/GenBank/DDBJ databases">
        <title>Complete genome sequence of Actinoalloteichus hoggarensis DSM 45943, type strain of Actinoalloteichus hoggarensis.</title>
        <authorList>
            <person name="Ruckert C."/>
            <person name="Nouioui I."/>
            <person name="Willmese J."/>
            <person name="van Wezel G."/>
            <person name="Klenk H.-P."/>
            <person name="Kalinowski J."/>
            <person name="Zotchev S.B."/>
        </authorList>
    </citation>
    <scope>NUCLEOTIDE SEQUENCE [LARGE SCALE GENOMIC DNA]</scope>
    <source>
        <strain evidence="2 3">DSM 45943</strain>
    </source>
</reference>
<gene>
    <name evidence="2" type="ORF">AHOG_27275</name>
</gene>
<evidence type="ECO:0000256" key="1">
    <source>
        <dbReference type="SAM" id="MobiDB-lite"/>
    </source>
</evidence>
<name>A0A221WBP3_9PSEU</name>
<evidence type="ECO:0000313" key="3">
    <source>
        <dbReference type="Proteomes" id="UP000204221"/>
    </source>
</evidence>
<feature type="region of interest" description="Disordered" evidence="1">
    <location>
        <begin position="1"/>
        <end position="62"/>
    </location>
</feature>
<dbReference type="EMBL" id="CP022521">
    <property type="protein sequence ID" value="ASO23053.1"/>
    <property type="molecule type" value="Genomic_DNA"/>
</dbReference>
<protein>
    <submittedName>
        <fullName evidence="2">Uncharacterized protein</fullName>
    </submittedName>
</protein>
<dbReference type="AlphaFoldDB" id="A0A221WBP3"/>
<keyword evidence="3" id="KW-1185">Reference proteome</keyword>
<sequence length="62" mass="6273">MPVGLLGPSPDTAPAAASDTEGACRVPAPDTPVHAASGGIRWVPCPRRSTPAPFDLRPGDDP</sequence>
<dbReference type="KEGG" id="ahg:AHOG_27275"/>
<dbReference type="Proteomes" id="UP000204221">
    <property type="component" value="Chromosome"/>
</dbReference>
<organism evidence="2 3">
    <name type="scientific">Actinoalloteichus hoggarensis</name>
    <dbReference type="NCBI Taxonomy" id="1470176"/>
    <lineage>
        <taxon>Bacteria</taxon>
        <taxon>Bacillati</taxon>
        <taxon>Actinomycetota</taxon>
        <taxon>Actinomycetes</taxon>
        <taxon>Pseudonocardiales</taxon>
        <taxon>Pseudonocardiaceae</taxon>
        <taxon>Actinoalloteichus</taxon>
    </lineage>
</organism>
<evidence type="ECO:0000313" key="2">
    <source>
        <dbReference type="EMBL" id="ASO23053.1"/>
    </source>
</evidence>
<accession>A0A221WBP3</accession>